<organism evidence="1 2">
    <name type="scientific">Mucor flavus</name>
    <dbReference type="NCBI Taxonomy" id="439312"/>
    <lineage>
        <taxon>Eukaryota</taxon>
        <taxon>Fungi</taxon>
        <taxon>Fungi incertae sedis</taxon>
        <taxon>Mucoromycota</taxon>
        <taxon>Mucoromycotina</taxon>
        <taxon>Mucoromycetes</taxon>
        <taxon>Mucorales</taxon>
        <taxon>Mucorineae</taxon>
        <taxon>Mucoraceae</taxon>
        <taxon>Mucor</taxon>
    </lineage>
</organism>
<sequence length="764" mass="85534">MTPERQKRIKRKLPTRKIVDAEFVSSSASARIMDDILLPSHHDRAILSSLWDNQETTRSELPHVVIASTHRRLVQSSTNALEKTYLQRLRGQTKDSTDLSAQSIIPIALVNNMNAKATSTAYNATDSDSETETYTTLSPINQQVGTGTEQTFCYGPSHDPSTPDNNTGLCPDKTNQFQLSLNVLQVTGIDCLHTQGSLYNENDNENILFTHITQSIELEPDHSNVPMVAADESIVNDRAPVSIGQAVMMECEDSMEGETVNENEMMEEVETVNDDGEAETVNETDMMNDEAETVNETDMMDEAEDVNEKEAEVVNEKSMIETEIVSEKDHAVGNVNEKDDGMDIVVKREYEEESVEANAESAREDSEESSSVYNVVKRKYEGESVEADEAFVEAYEANTEKVVEGRAVENEEEEAVEEEADKEITLCMRSVEPTPCLFVTTARKDDLVPIKYEPLDECEYASSPEDPKYNASSCSSEEFMNNFLPVYSQKFIKTTVPDYPYQTASNATSDEVTHDVVSDCCYATASNAMSDPFNEGLNNDLPCTSDEFMNTITSSHSDVCNSEEEALYSQVLFEEPSSCLYRMPASVKREDSLVPIKQEPVNEADLDMATLTSPINQQRYDMVDAEVMVKQEPLEECCGPMEIERQDIPGISVGSPSGTGGDDDDWMAVEDLAGDEQDVVYDKIFDLMARPNESKPIRSKPGQKERKRLRPDAWIEDNKSPIVLTKEEEEWVCKRGKIMKAKLHKPFIIKKKMKCVWLVEADTA</sequence>
<proteinExistence type="predicted"/>
<name>A0ABP9YJI0_9FUNG</name>
<evidence type="ECO:0000313" key="2">
    <source>
        <dbReference type="Proteomes" id="UP001473302"/>
    </source>
</evidence>
<gene>
    <name evidence="1" type="ORF">MFLAVUS_000360</name>
</gene>
<dbReference type="EMBL" id="BAABUK010000002">
    <property type="protein sequence ID" value="GAA5807011.1"/>
    <property type="molecule type" value="Genomic_DNA"/>
</dbReference>
<comment type="caution">
    <text evidence="1">The sequence shown here is derived from an EMBL/GenBank/DDBJ whole genome shotgun (WGS) entry which is preliminary data.</text>
</comment>
<reference evidence="1 2" key="1">
    <citation type="submission" date="2024-04" db="EMBL/GenBank/DDBJ databases">
        <title>genome sequences of Mucor flavus KT1a and Helicostylum pulchrum KT1b strains isolated from the surface of a dry-aged beef.</title>
        <authorList>
            <person name="Toyotome T."/>
            <person name="Hosono M."/>
            <person name="Torimaru M."/>
            <person name="Fukuda K."/>
            <person name="Mikami N."/>
        </authorList>
    </citation>
    <scope>NUCLEOTIDE SEQUENCE [LARGE SCALE GENOMIC DNA]</scope>
    <source>
        <strain evidence="1 2">KT1a</strain>
    </source>
</reference>
<keyword evidence="2" id="KW-1185">Reference proteome</keyword>
<protein>
    <submittedName>
        <fullName evidence="1">Uncharacterized protein</fullName>
    </submittedName>
</protein>
<dbReference type="Proteomes" id="UP001473302">
    <property type="component" value="Unassembled WGS sequence"/>
</dbReference>
<accession>A0ABP9YJI0</accession>
<evidence type="ECO:0000313" key="1">
    <source>
        <dbReference type="EMBL" id="GAA5807011.1"/>
    </source>
</evidence>